<dbReference type="InterPro" id="IPR000648">
    <property type="entry name" value="Oxysterol-bd"/>
</dbReference>
<dbReference type="GO" id="GO:0097038">
    <property type="term" value="C:perinuclear endoplasmic reticulum"/>
    <property type="evidence" value="ECO:0007669"/>
    <property type="project" value="TreeGrafter"/>
</dbReference>
<dbReference type="Pfam" id="PF01237">
    <property type="entry name" value="Oxysterol_BP"/>
    <property type="match status" value="1"/>
</dbReference>
<keyword evidence="3" id="KW-0813">Transport</keyword>
<sequence>MDVVLPQGVRVRVCARCSGLNTPSFGRRIGVVNILSLANLTTSKRDPFQAQRIRRFSWPVQKVLIRFVPPSASYLCVVNGLLSAYYYRLCKLWSAPLDSVIKFFVTSTFLRVCVNNNGQCVEALLTTGQYQSNNAMGSAVWQHRDRLPSVAIPYGDASLWSVLKQVIGKELSKITMPIQFNEPLSFLQRLTECMEYSYLLHKASEATDPVERMQYVASFAVSGLASNWLRLGKPFNPLLGETYQEERQDFRIICEQVSHHPPVSAFHADSPAFRFYGAIDPKIKFWGKSVEIQPKGVFTIELPKWNETYTWSNVSCYVHNIIVGKLWMEQYGTMEIVNHANGYRCELNFKPAGWYCKDLHRVEGFVLDSSKARKSFMYGKWTDNMKTTDVKSYDEYSTSTSNRAISRRESAKESVTHTPRKMLAKLNSLTIGSFKHSTDEANGSDEGHCPLEPPDGEIPKSSSTISLEIPNSTTLWEADPRPPYSSEYYHFTLFAMALNELPPPETGIKICPTDSRFRPDIRLMEEGQIERAAQEKTRLEEKQRESRKARRSRKEKEEKARWFKLGVHPLTKQESWFYCGGFWETKEYQALNIF</sequence>
<evidence type="ECO:0000313" key="5">
    <source>
        <dbReference type="EMBL" id="KAI9552028.1"/>
    </source>
</evidence>
<dbReference type="InterPro" id="IPR037239">
    <property type="entry name" value="OSBP_sf"/>
</dbReference>
<dbReference type="GO" id="GO:0032934">
    <property type="term" value="F:sterol binding"/>
    <property type="evidence" value="ECO:0007669"/>
    <property type="project" value="TreeGrafter"/>
</dbReference>
<evidence type="ECO:0000256" key="1">
    <source>
        <dbReference type="ARBA" id="ARBA00023121"/>
    </source>
</evidence>
<proteinExistence type="inferred from homology"/>
<comment type="caution">
    <text evidence="5">The sequence shown here is derived from an EMBL/GenBank/DDBJ whole genome shotgun (WGS) entry which is preliminary data.</text>
</comment>
<keyword evidence="3" id="KW-0445">Lipid transport</keyword>
<feature type="region of interest" description="Disordered" evidence="4">
    <location>
        <begin position="529"/>
        <end position="553"/>
    </location>
</feature>
<organism evidence="5 6">
    <name type="scientific">Daphnia sinensis</name>
    <dbReference type="NCBI Taxonomy" id="1820382"/>
    <lineage>
        <taxon>Eukaryota</taxon>
        <taxon>Metazoa</taxon>
        <taxon>Ecdysozoa</taxon>
        <taxon>Arthropoda</taxon>
        <taxon>Crustacea</taxon>
        <taxon>Branchiopoda</taxon>
        <taxon>Diplostraca</taxon>
        <taxon>Cladocera</taxon>
        <taxon>Anomopoda</taxon>
        <taxon>Daphniidae</taxon>
        <taxon>Daphnia</taxon>
        <taxon>Daphnia similis group</taxon>
    </lineage>
</organism>
<dbReference type="PROSITE" id="PS01013">
    <property type="entry name" value="OSBP"/>
    <property type="match status" value="1"/>
</dbReference>
<dbReference type="GO" id="GO:0006869">
    <property type="term" value="P:lipid transport"/>
    <property type="evidence" value="ECO:0007669"/>
    <property type="project" value="UniProtKB-KW"/>
</dbReference>
<dbReference type="PANTHER" id="PTHR10972:SF209">
    <property type="entry name" value="OXYSTEROL-BINDING PROTEIN"/>
    <property type="match status" value="1"/>
</dbReference>
<dbReference type="GO" id="GO:0005829">
    <property type="term" value="C:cytosol"/>
    <property type="evidence" value="ECO:0007669"/>
    <property type="project" value="TreeGrafter"/>
</dbReference>
<feature type="compositionally biased region" description="Basic and acidic residues" evidence="4">
    <location>
        <begin position="529"/>
        <end position="546"/>
    </location>
</feature>
<dbReference type="Gene3D" id="2.40.160.120">
    <property type="match status" value="1"/>
</dbReference>
<dbReference type="Proteomes" id="UP000820818">
    <property type="component" value="Linkage Group LG10"/>
</dbReference>
<dbReference type="FunFam" id="2.40.160.120:FF:000005">
    <property type="entry name" value="Oxysterol-binding protein"/>
    <property type="match status" value="1"/>
</dbReference>
<dbReference type="PANTHER" id="PTHR10972">
    <property type="entry name" value="OXYSTEROL-BINDING PROTEIN-RELATED"/>
    <property type="match status" value="1"/>
</dbReference>
<dbReference type="FunFam" id="3.30.70.3490:FF:000015">
    <property type="entry name" value="Oxysterol-binding protein"/>
    <property type="match status" value="1"/>
</dbReference>
<reference evidence="5 6" key="1">
    <citation type="submission" date="2022-05" db="EMBL/GenBank/DDBJ databases">
        <title>A multi-omics perspective on studying reproductive biology in Daphnia sinensis.</title>
        <authorList>
            <person name="Jia J."/>
        </authorList>
    </citation>
    <scope>NUCLEOTIDE SEQUENCE [LARGE SCALE GENOMIC DNA]</scope>
    <source>
        <strain evidence="5 6">WSL</strain>
    </source>
</reference>
<keyword evidence="1" id="KW-0446">Lipid-binding</keyword>
<gene>
    <name evidence="5" type="ORF">GHT06_022365</name>
</gene>
<evidence type="ECO:0000256" key="2">
    <source>
        <dbReference type="RuleBase" id="RU003844"/>
    </source>
</evidence>
<evidence type="ECO:0000256" key="4">
    <source>
        <dbReference type="SAM" id="MobiDB-lite"/>
    </source>
</evidence>
<dbReference type="EMBL" id="WJBH02000010">
    <property type="protein sequence ID" value="KAI9552028.1"/>
    <property type="molecule type" value="Genomic_DNA"/>
</dbReference>
<dbReference type="AlphaFoldDB" id="A0AAD5PNM7"/>
<dbReference type="GO" id="GO:0005886">
    <property type="term" value="C:plasma membrane"/>
    <property type="evidence" value="ECO:0007669"/>
    <property type="project" value="TreeGrafter"/>
</dbReference>
<evidence type="ECO:0000256" key="3">
    <source>
        <dbReference type="RuleBase" id="RU003845"/>
    </source>
</evidence>
<accession>A0AAD5PNM7</accession>
<protein>
    <recommendedName>
        <fullName evidence="3">Oxysterol-binding protein</fullName>
    </recommendedName>
</protein>
<evidence type="ECO:0000313" key="6">
    <source>
        <dbReference type="Proteomes" id="UP000820818"/>
    </source>
</evidence>
<name>A0AAD5PNM7_9CRUS</name>
<dbReference type="InterPro" id="IPR018494">
    <property type="entry name" value="Oxysterol-bd_CS"/>
</dbReference>
<keyword evidence="6" id="KW-1185">Reference proteome</keyword>
<comment type="similarity">
    <text evidence="2">Belongs to the OSBP family.</text>
</comment>
<dbReference type="SUPFAM" id="SSF144000">
    <property type="entry name" value="Oxysterol-binding protein-like"/>
    <property type="match status" value="1"/>
</dbReference>
<dbReference type="Gene3D" id="3.30.70.3490">
    <property type="match status" value="1"/>
</dbReference>